<dbReference type="Proteomes" id="UP000665025">
    <property type="component" value="Chromosome 1"/>
</dbReference>
<comment type="similarity">
    <text evidence="2 5">Belongs to the flagella basal body rod proteins family.</text>
</comment>
<dbReference type="Pfam" id="PF22692">
    <property type="entry name" value="LlgE_F_G_D1"/>
    <property type="match status" value="1"/>
</dbReference>
<sequence length="451" mass="47459">MSFNIALTGLAAAQKDLDTTANNIANVNTTGFKESRAEFASVYASSVFSAGKTKNGDGVQTTMVAQQFHQGSLNFTQNSLDLAITGEGYFAMSEELGAQDFTYSRAGAFKLNKDNFIVDAQGNFLQGFPVDPSTGDTTSVSLSTSSALQIPDASGSPRATTNVYSSFNLDSRATAPTLPFNHTESATYNSSTSTTIYDSLGEPHILQLFFVKKDPTTDPNEWQVYATLDKKPFGTTGDGTGTPIPPITEFGFDSNGNPATTGNPPVAVTSPTFDAFNIPGGAGTGAGLSSLLTNGATFPNDVALNWRDEANTKPPTQFASRFEVKALEQDGATTGRLAGIDIGSDGKIVASYSNGDSTYLGQVAMVRFSNSQGLQQVGNTGWKKSLTSGEPIAGEPGSGTLGTINSSALEQSNVNLTNELVDLISAQRNFQANSRALEVNSTLQQNILQIR</sequence>
<feature type="domain" description="Flagellar basal-body/hook protein C-terminal" evidence="7">
    <location>
        <begin position="406"/>
        <end position="450"/>
    </location>
</feature>
<dbReference type="RefSeq" id="WP_209051351.1">
    <property type="nucleotide sequence ID" value="NZ_CP072425.1"/>
</dbReference>
<proteinExistence type="inferred from homology"/>
<organism evidence="10 11">
    <name type="scientific">Pseudoalteromonas viridis</name>
    <dbReference type="NCBI Taxonomy" id="339617"/>
    <lineage>
        <taxon>Bacteria</taxon>
        <taxon>Pseudomonadati</taxon>
        <taxon>Pseudomonadota</taxon>
        <taxon>Gammaproteobacteria</taxon>
        <taxon>Alteromonadales</taxon>
        <taxon>Pseudoalteromonadaceae</taxon>
        <taxon>Pseudoalteromonas</taxon>
    </lineage>
</organism>
<dbReference type="PANTHER" id="PTHR30435">
    <property type="entry name" value="FLAGELLAR PROTEIN"/>
    <property type="match status" value="1"/>
</dbReference>
<dbReference type="InterPro" id="IPR020013">
    <property type="entry name" value="Flagellar_FlgE/F/G"/>
</dbReference>
<comment type="subcellular location">
    <subcellularLocation>
        <location evidence="1 5">Bacterial flagellum basal body</location>
    </subcellularLocation>
</comment>
<dbReference type="SUPFAM" id="SSF117143">
    <property type="entry name" value="Flagellar hook protein flgE"/>
    <property type="match status" value="1"/>
</dbReference>
<evidence type="ECO:0000256" key="2">
    <source>
        <dbReference type="ARBA" id="ARBA00009677"/>
    </source>
</evidence>
<dbReference type="NCBIfam" id="TIGR03506">
    <property type="entry name" value="FlgEFG_subfam"/>
    <property type="match status" value="1"/>
</dbReference>
<evidence type="ECO:0000256" key="1">
    <source>
        <dbReference type="ARBA" id="ARBA00004117"/>
    </source>
</evidence>
<comment type="function">
    <text evidence="5">A flexible structure which links the flagellar filament to the drive apparatus in the basal body.</text>
</comment>
<keyword evidence="10" id="KW-0969">Cilium</keyword>
<dbReference type="InterPro" id="IPR011491">
    <property type="entry name" value="FlgE_D2"/>
</dbReference>
<feature type="domain" description="Flagellar basal body rod protein N-terminal" evidence="6">
    <location>
        <begin position="3"/>
        <end position="33"/>
    </location>
</feature>
<dbReference type="NCBIfam" id="NF004238">
    <property type="entry name" value="PRK05682.1-1"/>
    <property type="match status" value="1"/>
</dbReference>
<dbReference type="PANTHER" id="PTHR30435:SF1">
    <property type="entry name" value="FLAGELLAR HOOK PROTEIN FLGE"/>
    <property type="match status" value="1"/>
</dbReference>
<dbReference type="EMBL" id="CP072425">
    <property type="protein sequence ID" value="QTL34203.1"/>
    <property type="molecule type" value="Genomic_DNA"/>
</dbReference>
<evidence type="ECO:0000256" key="3">
    <source>
        <dbReference type="ARBA" id="ARBA00019015"/>
    </source>
</evidence>
<evidence type="ECO:0000259" key="6">
    <source>
        <dbReference type="Pfam" id="PF00460"/>
    </source>
</evidence>
<keyword evidence="10" id="KW-0966">Cell projection</keyword>
<evidence type="ECO:0000256" key="4">
    <source>
        <dbReference type="ARBA" id="ARBA00023143"/>
    </source>
</evidence>
<dbReference type="InterPro" id="IPR037058">
    <property type="entry name" value="Falgellar_hook_FlgE_sf"/>
</dbReference>
<evidence type="ECO:0000313" key="11">
    <source>
        <dbReference type="Proteomes" id="UP000665025"/>
    </source>
</evidence>
<evidence type="ECO:0000259" key="8">
    <source>
        <dbReference type="Pfam" id="PF07559"/>
    </source>
</evidence>
<dbReference type="Pfam" id="PF00460">
    <property type="entry name" value="Flg_bb_rod"/>
    <property type="match status" value="1"/>
</dbReference>
<name>A0ABX7V678_9GAMM</name>
<feature type="domain" description="Flagellar hook protein FlgE/F/G-like D1" evidence="9">
    <location>
        <begin position="83"/>
        <end position="152"/>
    </location>
</feature>
<dbReference type="PROSITE" id="PS00588">
    <property type="entry name" value="FLAGELLA_BB_ROD"/>
    <property type="match status" value="1"/>
</dbReference>
<dbReference type="Gene3D" id="2.60.98.20">
    <property type="entry name" value="Flagellar hook protein FlgE"/>
    <property type="match status" value="1"/>
</dbReference>
<gene>
    <name evidence="10" type="primary">flgE</name>
    <name evidence="10" type="ORF">J5X90_11550</name>
</gene>
<evidence type="ECO:0000256" key="5">
    <source>
        <dbReference type="RuleBase" id="RU362116"/>
    </source>
</evidence>
<dbReference type="InterPro" id="IPR019776">
    <property type="entry name" value="Flagellar_basal_body_rod_CS"/>
</dbReference>
<reference evidence="10 11" key="1">
    <citation type="submission" date="2021-03" db="EMBL/GenBank/DDBJ databases">
        <title>Complete Genome of Pseudoalteromonas viridis Strain BBR56, a new biocontrol bacterial candidate.</title>
        <authorList>
            <person name="Handayani D.P."/>
            <person name="Isnansetyo A."/>
            <person name="Istiqomah I."/>
            <person name="Jumina J."/>
        </authorList>
    </citation>
    <scope>NUCLEOTIDE SEQUENCE [LARGE SCALE GENOMIC DNA]</scope>
    <source>
        <strain evidence="10 11">BBR56</strain>
    </source>
</reference>
<keyword evidence="10" id="KW-0282">Flagellum</keyword>
<keyword evidence="11" id="KW-1185">Reference proteome</keyword>
<evidence type="ECO:0000259" key="7">
    <source>
        <dbReference type="Pfam" id="PF06429"/>
    </source>
</evidence>
<evidence type="ECO:0000313" key="10">
    <source>
        <dbReference type="EMBL" id="QTL34203.1"/>
    </source>
</evidence>
<dbReference type="InterPro" id="IPR001444">
    <property type="entry name" value="Flag_bb_rod_N"/>
</dbReference>
<keyword evidence="4 5" id="KW-0975">Bacterial flagellum</keyword>
<dbReference type="NCBIfam" id="NF004240">
    <property type="entry name" value="PRK05682.1-4"/>
    <property type="match status" value="1"/>
</dbReference>
<dbReference type="Pfam" id="PF06429">
    <property type="entry name" value="Flg_bbr_C"/>
    <property type="match status" value="1"/>
</dbReference>
<dbReference type="InterPro" id="IPR010930">
    <property type="entry name" value="Flg_bb/hook_C_dom"/>
</dbReference>
<evidence type="ECO:0000259" key="9">
    <source>
        <dbReference type="Pfam" id="PF22692"/>
    </source>
</evidence>
<dbReference type="InterPro" id="IPR053967">
    <property type="entry name" value="LlgE_F_G-like_D1"/>
</dbReference>
<dbReference type="InterPro" id="IPR037925">
    <property type="entry name" value="FlgE/F/G-like"/>
</dbReference>
<accession>A0ABX7V678</accession>
<feature type="domain" description="Flagellar hook protein FlgE D2" evidence="8">
    <location>
        <begin position="168"/>
        <end position="331"/>
    </location>
</feature>
<protein>
    <recommendedName>
        <fullName evidence="3 5">Flagellar hook protein FlgE</fullName>
    </recommendedName>
</protein>
<dbReference type="Pfam" id="PF07559">
    <property type="entry name" value="FlgE_D2"/>
    <property type="match status" value="1"/>
</dbReference>